<protein>
    <submittedName>
        <fullName evidence="1">Uncharacterized protein</fullName>
    </submittedName>
</protein>
<keyword evidence="2" id="KW-1185">Reference proteome</keyword>
<accession>A0AB34GKW0</accession>
<dbReference type="Proteomes" id="UP001159641">
    <property type="component" value="Unassembled WGS sequence"/>
</dbReference>
<evidence type="ECO:0000313" key="2">
    <source>
        <dbReference type="Proteomes" id="UP001159641"/>
    </source>
</evidence>
<dbReference type="EMBL" id="JAIQCJ010002147">
    <property type="protein sequence ID" value="KAJ8781172.1"/>
    <property type="molecule type" value="Genomic_DNA"/>
</dbReference>
<organism evidence="1 2">
    <name type="scientific">Eschrichtius robustus</name>
    <name type="common">California gray whale</name>
    <name type="synonym">Eschrichtius gibbosus</name>
    <dbReference type="NCBI Taxonomy" id="9764"/>
    <lineage>
        <taxon>Eukaryota</taxon>
        <taxon>Metazoa</taxon>
        <taxon>Chordata</taxon>
        <taxon>Craniata</taxon>
        <taxon>Vertebrata</taxon>
        <taxon>Euteleostomi</taxon>
        <taxon>Mammalia</taxon>
        <taxon>Eutheria</taxon>
        <taxon>Laurasiatheria</taxon>
        <taxon>Artiodactyla</taxon>
        <taxon>Whippomorpha</taxon>
        <taxon>Cetacea</taxon>
        <taxon>Mysticeti</taxon>
        <taxon>Eschrichtiidae</taxon>
        <taxon>Eschrichtius</taxon>
    </lineage>
</organism>
<name>A0AB34GKW0_ESCRO</name>
<reference evidence="1 2" key="1">
    <citation type="submission" date="2022-11" db="EMBL/GenBank/DDBJ databases">
        <title>Whole genome sequence of Eschrichtius robustus ER-17-0199.</title>
        <authorList>
            <person name="Bruniche-Olsen A."/>
            <person name="Black A.N."/>
            <person name="Fields C.J."/>
            <person name="Walden K."/>
            <person name="Dewoody J.A."/>
        </authorList>
    </citation>
    <scope>NUCLEOTIDE SEQUENCE [LARGE SCALE GENOMIC DNA]</scope>
    <source>
        <strain evidence="1">ER-17-0199</strain>
        <tissue evidence="1">Blubber</tissue>
    </source>
</reference>
<proteinExistence type="predicted"/>
<comment type="caution">
    <text evidence="1">The sequence shown here is derived from an EMBL/GenBank/DDBJ whole genome shotgun (WGS) entry which is preliminary data.</text>
</comment>
<gene>
    <name evidence="1" type="ORF">J1605_011156</name>
</gene>
<sequence length="34" mass="3745">MSSPDFDNQTLAVLWGRMDLIALIQAEAAKITPQ</sequence>
<evidence type="ECO:0000313" key="1">
    <source>
        <dbReference type="EMBL" id="KAJ8781172.1"/>
    </source>
</evidence>
<dbReference type="AlphaFoldDB" id="A0AB34GKW0"/>